<evidence type="ECO:0000256" key="6">
    <source>
        <dbReference type="ARBA" id="ARBA00022801"/>
    </source>
</evidence>
<dbReference type="PANTHER" id="PTHR22930">
    <property type="match status" value="1"/>
</dbReference>
<dbReference type="GO" id="GO:0046872">
    <property type="term" value="F:metal ion binding"/>
    <property type="evidence" value="ECO:0007669"/>
    <property type="project" value="UniProtKB-KW"/>
</dbReference>
<dbReference type="GO" id="GO:0016787">
    <property type="term" value="F:hydrolase activity"/>
    <property type="evidence" value="ECO:0007669"/>
    <property type="project" value="UniProtKB-KW"/>
</dbReference>
<dbReference type="EMBL" id="JABMIG020000225">
    <property type="protein sequence ID" value="KAL3784984.1"/>
    <property type="molecule type" value="Genomic_DNA"/>
</dbReference>
<gene>
    <name evidence="9" type="ORF">HJC23_011185</name>
</gene>
<comment type="similarity">
    <text evidence="3">Belongs to the HARBI1 family.</text>
</comment>
<evidence type="ECO:0000313" key="10">
    <source>
        <dbReference type="Proteomes" id="UP001516023"/>
    </source>
</evidence>
<dbReference type="InterPro" id="IPR045249">
    <property type="entry name" value="HARBI1-like"/>
</dbReference>
<accession>A0ABD3PB24</accession>
<dbReference type="InterPro" id="IPR027806">
    <property type="entry name" value="HARBI1_dom"/>
</dbReference>
<evidence type="ECO:0000256" key="7">
    <source>
        <dbReference type="ARBA" id="ARBA00023242"/>
    </source>
</evidence>
<evidence type="ECO:0000259" key="8">
    <source>
        <dbReference type="Pfam" id="PF13359"/>
    </source>
</evidence>
<sequence>MALRYFSGGDPLDIADLHGVADDEVLNSVWDITDAIHLTPEMNITFPETYHDQIECAQGFKVKSRIDIECCVGCIDGMLVWMNQPTSKDQKVIGFGPTKFFCGQKKKFGLNMMGVCDSQRRFIWVKVNMPGAASDFYAFDESVLKQKLEATGFLRPCLCLFGDNAYVNSTYMCTPWRNVCQGLKDSMNFFHSQVRINIECAFGILVHRWGILRKPMPVNISVGEILSLVLALCKLHNYCINKKSAVDPPCEADVANIMMLGGLFLPWMDNSKDAYWEYNSRDRPNELLDGGVHMDDHTEAQRRQYRHDLDKPCHKILAEVIRMGYERPDYSRDRLQAGEDEL</sequence>
<proteinExistence type="inferred from homology"/>
<comment type="caution">
    <text evidence="9">The sequence shown here is derived from an EMBL/GenBank/DDBJ whole genome shotgun (WGS) entry which is preliminary data.</text>
</comment>
<evidence type="ECO:0000256" key="1">
    <source>
        <dbReference type="ARBA" id="ARBA00001968"/>
    </source>
</evidence>
<dbReference type="GO" id="GO:0004518">
    <property type="term" value="F:nuclease activity"/>
    <property type="evidence" value="ECO:0007669"/>
    <property type="project" value="UniProtKB-KW"/>
</dbReference>
<comment type="cofactor">
    <cofactor evidence="1">
        <name>a divalent metal cation</name>
        <dbReference type="ChEBI" id="CHEBI:60240"/>
    </cofactor>
</comment>
<evidence type="ECO:0000256" key="2">
    <source>
        <dbReference type="ARBA" id="ARBA00004123"/>
    </source>
</evidence>
<dbReference type="Pfam" id="PF13359">
    <property type="entry name" value="DDE_Tnp_4"/>
    <property type="match status" value="1"/>
</dbReference>
<reference evidence="9 10" key="1">
    <citation type="journal article" date="2020" name="G3 (Bethesda)">
        <title>Improved Reference Genome for Cyclotella cryptica CCMP332, a Model for Cell Wall Morphogenesis, Salinity Adaptation, and Lipid Production in Diatoms (Bacillariophyta).</title>
        <authorList>
            <person name="Roberts W.R."/>
            <person name="Downey K.M."/>
            <person name="Ruck E.C."/>
            <person name="Traller J.C."/>
            <person name="Alverson A.J."/>
        </authorList>
    </citation>
    <scope>NUCLEOTIDE SEQUENCE [LARGE SCALE GENOMIC DNA]</scope>
    <source>
        <strain evidence="9 10">CCMP332</strain>
    </source>
</reference>
<evidence type="ECO:0000256" key="3">
    <source>
        <dbReference type="ARBA" id="ARBA00006958"/>
    </source>
</evidence>
<organism evidence="9 10">
    <name type="scientific">Cyclotella cryptica</name>
    <dbReference type="NCBI Taxonomy" id="29204"/>
    <lineage>
        <taxon>Eukaryota</taxon>
        <taxon>Sar</taxon>
        <taxon>Stramenopiles</taxon>
        <taxon>Ochrophyta</taxon>
        <taxon>Bacillariophyta</taxon>
        <taxon>Coscinodiscophyceae</taxon>
        <taxon>Thalassiosirophycidae</taxon>
        <taxon>Stephanodiscales</taxon>
        <taxon>Stephanodiscaceae</taxon>
        <taxon>Cyclotella</taxon>
    </lineage>
</organism>
<dbReference type="Proteomes" id="UP001516023">
    <property type="component" value="Unassembled WGS sequence"/>
</dbReference>
<evidence type="ECO:0000313" key="9">
    <source>
        <dbReference type="EMBL" id="KAL3784984.1"/>
    </source>
</evidence>
<comment type="subcellular location">
    <subcellularLocation>
        <location evidence="2">Nucleus</location>
    </subcellularLocation>
</comment>
<keyword evidence="10" id="KW-1185">Reference proteome</keyword>
<keyword evidence="5" id="KW-0479">Metal-binding</keyword>
<dbReference type="PANTHER" id="PTHR22930:SF85">
    <property type="entry name" value="GH03217P-RELATED"/>
    <property type="match status" value="1"/>
</dbReference>
<keyword evidence="7" id="KW-0539">Nucleus</keyword>
<keyword evidence="4" id="KW-0540">Nuclease</keyword>
<evidence type="ECO:0000256" key="5">
    <source>
        <dbReference type="ARBA" id="ARBA00022723"/>
    </source>
</evidence>
<evidence type="ECO:0000256" key="4">
    <source>
        <dbReference type="ARBA" id="ARBA00022722"/>
    </source>
</evidence>
<keyword evidence="6" id="KW-0378">Hydrolase</keyword>
<dbReference type="GO" id="GO:0005634">
    <property type="term" value="C:nucleus"/>
    <property type="evidence" value="ECO:0007669"/>
    <property type="project" value="UniProtKB-SubCell"/>
</dbReference>
<name>A0ABD3PB24_9STRA</name>
<protein>
    <recommendedName>
        <fullName evidence="8">DDE Tnp4 domain-containing protein</fullName>
    </recommendedName>
</protein>
<feature type="domain" description="DDE Tnp4" evidence="8">
    <location>
        <begin position="76"/>
        <end position="237"/>
    </location>
</feature>
<dbReference type="AlphaFoldDB" id="A0ABD3PB24"/>